<evidence type="ECO:0000256" key="2">
    <source>
        <dbReference type="ARBA" id="ARBA00022703"/>
    </source>
</evidence>
<comment type="similarity">
    <text evidence="1">Belongs to the peptidase C14B family.</text>
</comment>
<name>A0A284RV94_ARMOS</name>
<gene>
    <name evidence="5" type="ORF">ARMOST_16117</name>
</gene>
<evidence type="ECO:0000256" key="1">
    <source>
        <dbReference type="ARBA" id="ARBA00009005"/>
    </source>
</evidence>
<dbReference type="OMA" id="EDCHIAS"/>
<dbReference type="AlphaFoldDB" id="A0A284RV94"/>
<dbReference type="OrthoDB" id="2882026at2759"/>
<dbReference type="GO" id="GO:0006508">
    <property type="term" value="P:proteolysis"/>
    <property type="evidence" value="ECO:0007669"/>
    <property type="project" value="InterPro"/>
</dbReference>
<keyword evidence="3" id="KW-0378">Hydrolase</keyword>
<evidence type="ECO:0000313" key="6">
    <source>
        <dbReference type="Proteomes" id="UP000219338"/>
    </source>
</evidence>
<dbReference type="GO" id="GO:0005737">
    <property type="term" value="C:cytoplasm"/>
    <property type="evidence" value="ECO:0007669"/>
    <property type="project" value="TreeGrafter"/>
</dbReference>
<dbReference type="InterPro" id="IPR029030">
    <property type="entry name" value="Caspase-like_dom_sf"/>
</dbReference>
<keyword evidence="3" id="KW-0788">Thiol protease</keyword>
<evidence type="ECO:0000256" key="3">
    <source>
        <dbReference type="ARBA" id="ARBA00022807"/>
    </source>
</evidence>
<dbReference type="EMBL" id="FUEG01000017">
    <property type="protein sequence ID" value="SJL12686.1"/>
    <property type="molecule type" value="Genomic_DNA"/>
</dbReference>
<keyword evidence="2" id="KW-0053">Apoptosis</keyword>
<keyword evidence="3" id="KW-0645">Protease</keyword>
<dbReference type="GO" id="GO:0004197">
    <property type="term" value="F:cysteine-type endopeptidase activity"/>
    <property type="evidence" value="ECO:0007669"/>
    <property type="project" value="InterPro"/>
</dbReference>
<dbReference type="InterPro" id="IPR011600">
    <property type="entry name" value="Pept_C14_caspase"/>
</dbReference>
<dbReference type="SUPFAM" id="SSF52129">
    <property type="entry name" value="Caspase-like"/>
    <property type="match status" value="1"/>
</dbReference>
<dbReference type="Gene3D" id="3.40.50.1460">
    <property type="match status" value="1"/>
</dbReference>
<organism evidence="5 6">
    <name type="scientific">Armillaria ostoyae</name>
    <name type="common">Armillaria root rot fungus</name>
    <dbReference type="NCBI Taxonomy" id="47428"/>
    <lineage>
        <taxon>Eukaryota</taxon>
        <taxon>Fungi</taxon>
        <taxon>Dikarya</taxon>
        <taxon>Basidiomycota</taxon>
        <taxon>Agaricomycotina</taxon>
        <taxon>Agaricomycetes</taxon>
        <taxon>Agaricomycetidae</taxon>
        <taxon>Agaricales</taxon>
        <taxon>Marasmiineae</taxon>
        <taxon>Physalacriaceae</taxon>
        <taxon>Armillaria</taxon>
    </lineage>
</organism>
<dbReference type="GO" id="GO:0006915">
    <property type="term" value="P:apoptotic process"/>
    <property type="evidence" value="ECO:0007669"/>
    <property type="project" value="UniProtKB-KW"/>
</dbReference>
<dbReference type="Pfam" id="PF00656">
    <property type="entry name" value="Peptidase_C14"/>
    <property type="match status" value="1"/>
</dbReference>
<accession>A0A284RV94</accession>
<dbReference type="PANTHER" id="PTHR48104">
    <property type="entry name" value="METACASPASE-4"/>
    <property type="match status" value="1"/>
</dbReference>
<proteinExistence type="inferred from homology"/>
<dbReference type="PANTHER" id="PTHR48104:SF30">
    <property type="entry name" value="METACASPASE-1"/>
    <property type="match status" value="1"/>
</dbReference>
<protein>
    <recommendedName>
        <fullName evidence="4">Peptidase C14 caspase domain-containing protein</fullName>
    </recommendedName>
</protein>
<evidence type="ECO:0000259" key="4">
    <source>
        <dbReference type="Pfam" id="PF00656"/>
    </source>
</evidence>
<dbReference type="InterPro" id="IPR050452">
    <property type="entry name" value="Metacaspase"/>
</dbReference>
<sequence length="254" mass="28335">MHLDIEPSIPTRANIIDTLLSLSTNSEIENGDNIIIYFAGHGSIYFCSEYPPYEGTSVADRGSIEALCPIDRTPPDSEVTIPDISDREINTILKEISRTKGRRITFILDCCHSSGVTRSLIPLNGVRSVDLLPDTSIRDMFDAPHIRLRDSPGYRSVYEADWRPDMDSHVVLAGCREYESAKEQKGPNGYNGVFTQALIDTLRHGNLSEEATYLDLVQALKLPKNAKQTPVVAGNHREARLWYQDSEDCHIASS</sequence>
<evidence type="ECO:0000313" key="5">
    <source>
        <dbReference type="EMBL" id="SJL12686.1"/>
    </source>
</evidence>
<dbReference type="Proteomes" id="UP000219338">
    <property type="component" value="Unassembled WGS sequence"/>
</dbReference>
<reference evidence="6" key="1">
    <citation type="journal article" date="2017" name="Nat. Ecol. Evol.">
        <title>Genome expansion and lineage-specific genetic innovations in the forest pathogenic fungi Armillaria.</title>
        <authorList>
            <person name="Sipos G."/>
            <person name="Prasanna A.N."/>
            <person name="Walter M.C."/>
            <person name="O'Connor E."/>
            <person name="Balint B."/>
            <person name="Krizsan K."/>
            <person name="Kiss B."/>
            <person name="Hess J."/>
            <person name="Varga T."/>
            <person name="Slot J."/>
            <person name="Riley R."/>
            <person name="Boka B."/>
            <person name="Rigling D."/>
            <person name="Barry K."/>
            <person name="Lee J."/>
            <person name="Mihaltcheva S."/>
            <person name="LaButti K."/>
            <person name="Lipzen A."/>
            <person name="Waldron R."/>
            <person name="Moloney N.M."/>
            <person name="Sperisen C."/>
            <person name="Kredics L."/>
            <person name="Vagvoelgyi C."/>
            <person name="Patrignani A."/>
            <person name="Fitzpatrick D."/>
            <person name="Nagy I."/>
            <person name="Doyle S."/>
            <person name="Anderson J.B."/>
            <person name="Grigoriev I.V."/>
            <person name="Gueldener U."/>
            <person name="Muensterkoetter M."/>
            <person name="Nagy L.G."/>
        </authorList>
    </citation>
    <scope>NUCLEOTIDE SEQUENCE [LARGE SCALE GENOMIC DNA]</scope>
    <source>
        <strain evidence="6">C18/9</strain>
    </source>
</reference>
<feature type="domain" description="Peptidase C14 caspase" evidence="4">
    <location>
        <begin position="9"/>
        <end position="234"/>
    </location>
</feature>
<keyword evidence="6" id="KW-1185">Reference proteome</keyword>